<dbReference type="AlphaFoldDB" id="A0A7W6KCA7"/>
<organism evidence="1 2">
    <name type="scientific">Pedobacter zeae</name>
    <dbReference type="NCBI Taxonomy" id="1737356"/>
    <lineage>
        <taxon>Bacteria</taxon>
        <taxon>Pseudomonadati</taxon>
        <taxon>Bacteroidota</taxon>
        <taxon>Sphingobacteriia</taxon>
        <taxon>Sphingobacteriales</taxon>
        <taxon>Sphingobacteriaceae</taxon>
        <taxon>Pedobacter</taxon>
    </lineage>
</organism>
<dbReference type="RefSeq" id="WP_188834843.1">
    <property type="nucleotide sequence ID" value="NZ_BMHZ01000003.1"/>
</dbReference>
<proteinExistence type="predicted"/>
<sequence length="55" mass="5943">MTGNIKAKNRPATVMASLVAYKYIVLFPVSQSGSIDLKGKPDHISEFICKNSSGE</sequence>
<name>A0A7W6KCA7_9SPHI</name>
<accession>A0A7W6KCA7</accession>
<reference evidence="1 2" key="1">
    <citation type="submission" date="2020-08" db="EMBL/GenBank/DDBJ databases">
        <title>Genomic Encyclopedia of Type Strains, Phase IV (KMG-IV): sequencing the most valuable type-strain genomes for metagenomic binning, comparative biology and taxonomic classification.</title>
        <authorList>
            <person name="Goeker M."/>
        </authorList>
    </citation>
    <scope>NUCLEOTIDE SEQUENCE [LARGE SCALE GENOMIC DNA]</scope>
    <source>
        <strain evidence="1 2">DSM 100774</strain>
    </source>
</reference>
<dbReference type="Proteomes" id="UP000532273">
    <property type="component" value="Unassembled WGS sequence"/>
</dbReference>
<gene>
    <name evidence="1" type="ORF">GGQ60_003071</name>
</gene>
<protein>
    <submittedName>
        <fullName evidence="1">Uncharacterized protein</fullName>
    </submittedName>
</protein>
<dbReference type="EMBL" id="JACIEF010000003">
    <property type="protein sequence ID" value="MBB4109062.1"/>
    <property type="molecule type" value="Genomic_DNA"/>
</dbReference>
<comment type="caution">
    <text evidence="1">The sequence shown here is derived from an EMBL/GenBank/DDBJ whole genome shotgun (WGS) entry which is preliminary data.</text>
</comment>
<evidence type="ECO:0000313" key="2">
    <source>
        <dbReference type="Proteomes" id="UP000532273"/>
    </source>
</evidence>
<evidence type="ECO:0000313" key="1">
    <source>
        <dbReference type="EMBL" id="MBB4109062.1"/>
    </source>
</evidence>